<dbReference type="OrthoDB" id="1933376at2"/>
<evidence type="ECO:0000259" key="1">
    <source>
        <dbReference type="Pfam" id="PF01909"/>
    </source>
</evidence>
<dbReference type="InterPro" id="IPR043519">
    <property type="entry name" value="NT_sf"/>
</dbReference>
<dbReference type="EMBL" id="CP025746">
    <property type="protein sequence ID" value="QAA33042.1"/>
    <property type="molecule type" value="Genomic_DNA"/>
</dbReference>
<dbReference type="InterPro" id="IPR002934">
    <property type="entry name" value="Polymerase_NTP_transf_dom"/>
</dbReference>
<dbReference type="Proteomes" id="UP000286268">
    <property type="component" value="Chromosome"/>
</dbReference>
<sequence>MDYKAIKALEEFVDKANTILNNTVVSAYCFGSAIYDDFHIGYSDLDFFIIVDKTITEDDFKKFSILRSEFKKLNHPYLSVLEGEVISLKAIQNDMESNVIYWGTSKDRLNKRYGLAGFSLKGLIHKGYLIFGKDLRNELPYPSDEEMLSQVNNMIDTIRKYAKTTDEDIHSMDWLFLISQSIYWLKSYNVTGKTNSAKWILDSCDYSWKSYLNKAVEIRLEPALAKLQENKRWLKGLGDVIQVACDTLVLERNLYIAKCNLQEL</sequence>
<accession>A0A3R5U9S6</accession>
<protein>
    <submittedName>
        <fullName evidence="2">DNA polymerase III subunit beta</fullName>
    </submittedName>
</protein>
<reference evidence="2 3" key="1">
    <citation type="submission" date="2018-01" db="EMBL/GenBank/DDBJ databases">
        <title>Genome Sequencing and Assembly of Anaerobacter polyendosporus strain CT4.</title>
        <authorList>
            <person name="Tachaapaikoon C."/>
            <person name="Sutheeworapong S."/>
            <person name="Jenjaroenpun P."/>
            <person name="Wongsurawat T."/>
            <person name="Nookeaw I."/>
            <person name="Cheawchanlertfa P."/>
            <person name="Kosugi A."/>
            <person name="Cheevadhanarak S."/>
            <person name="Ratanakhanokchai K."/>
        </authorList>
    </citation>
    <scope>NUCLEOTIDE SEQUENCE [LARGE SCALE GENOMIC DNA]</scope>
    <source>
        <strain evidence="2 3">CT4</strain>
    </source>
</reference>
<dbReference type="Gene3D" id="3.30.460.10">
    <property type="entry name" value="Beta Polymerase, domain 2"/>
    <property type="match status" value="1"/>
</dbReference>
<dbReference type="AlphaFoldDB" id="A0A3R5U9S6"/>
<dbReference type="GO" id="GO:0016779">
    <property type="term" value="F:nucleotidyltransferase activity"/>
    <property type="evidence" value="ECO:0007669"/>
    <property type="project" value="InterPro"/>
</dbReference>
<dbReference type="RefSeq" id="WP_128213774.1">
    <property type="nucleotide sequence ID" value="NZ_CP025746.1"/>
</dbReference>
<evidence type="ECO:0000313" key="3">
    <source>
        <dbReference type="Proteomes" id="UP000286268"/>
    </source>
</evidence>
<dbReference type="Pfam" id="PF01909">
    <property type="entry name" value="NTP_transf_2"/>
    <property type="match status" value="1"/>
</dbReference>
<gene>
    <name evidence="2" type="ORF">C1I91_16140</name>
</gene>
<dbReference type="SUPFAM" id="SSF81301">
    <property type="entry name" value="Nucleotidyltransferase"/>
    <property type="match status" value="1"/>
</dbReference>
<proteinExistence type="predicted"/>
<keyword evidence="3" id="KW-1185">Reference proteome</keyword>
<feature type="domain" description="Polymerase nucleotidyl transferase" evidence="1">
    <location>
        <begin position="18"/>
        <end position="64"/>
    </location>
</feature>
<name>A0A3R5U9S6_9CLOT</name>
<evidence type="ECO:0000313" key="2">
    <source>
        <dbReference type="EMBL" id="QAA33042.1"/>
    </source>
</evidence>
<dbReference type="KEGG" id="cmah:C1I91_16140"/>
<organism evidence="2 3">
    <name type="scientific">Clostridium manihotivorum</name>
    <dbReference type="NCBI Taxonomy" id="2320868"/>
    <lineage>
        <taxon>Bacteria</taxon>
        <taxon>Bacillati</taxon>
        <taxon>Bacillota</taxon>
        <taxon>Clostridia</taxon>
        <taxon>Eubacteriales</taxon>
        <taxon>Clostridiaceae</taxon>
        <taxon>Clostridium</taxon>
    </lineage>
</organism>